<gene>
    <name evidence="1" type="ORF">C772_02272</name>
</gene>
<comment type="caution">
    <text evidence="1">The sequence shown here is derived from an EMBL/GenBank/DDBJ whole genome shotgun (WGS) entry which is preliminary data.</text>
</comment>
<protein>
    <submittedName>
        <fullName evidence="1">Uncharacterized protein</fullName>
    </submittedName>
</protein>
<dbReference type="EMBL" id="AOFT01000011">
    <property type="protein sequence ID" value="EMR05784.1"/>
    <property type="molecule type" value="Genomic_DNA"/>
</dbReference>
<proteinExistence type="predicted"/>
<keyword evidence="2" id="KW-1185">Reference proteome</keyword>
<dbReference type="STRING" id="1235279.C772_02272"/>
<reference evidence="1 2" key="1">
    <citation type="journal article" date="2013" name="Genome Announc.">
        <title>Draft Genome Sequence of Bhargavaea cecembensis Strain DSE10T, Isolated from a Deep-Sea Sediment Sample Collected at a Depth of 5,904 m from the Chagos-Laccadive Ridge System in the Indian Ocean.</title>
        <authorList>
            <person name="Shivaji S."/>
            <person name="Ara S."/>
            <person name="Begum Z."/>
            <person name="Ruth M."/>
            <person name="Singh A."/>
            <person name="Kumar Pinnaka A."/>
        </authorList>
    </citation>
    <scope>NUCLEOTIDE SEQUENCE [LARGE SCALE GENOMIC DNA]</scope>
    <source>
        <strain evidence="1 2">DSE10</strain>
    </source>
</reference>
<name>M7P5I9_9BACL</name>
<dbReference type="Proteomes" id="UP000011919">
    <property type="component" value="Unassembled WGS sequence"/>
</dbReference>
<dbReference type="eggNOG" id="ENOG502ZT9G">
    <property type="taxonomic scope" value="Bacteria"/>
</dbReference>
<organism evidence="1 2">
    <name type="scientific">Bhargavaea cecembensis DSE10</name>
    <dbReference type="NCBI Taxonomy" id="1235279"/>
    <lineage>
        <taxon>Bacteria</taxon>
        <taxon>Bacillati</taxon>
        <taxon>Bacillota</taxon>
        <taxon>Bacilli</taxon>
        <taxon>Bacillales</taxon>
        <taxon>Caryophanaceae</taxon>
        <taxon>Bhargavaea</taxon>
    </lineage>
</organism>
<evidence type="ECO:0000313" key="1">
    <source>
        <dbReference type="EMBL" id="EMR05784.1"/>
    </source>
</evidence>
<sequence length="331" mass="37089">MFIIIMFSACSPDSEEGKLSADQKVAIQDALKDIVLIDYLPIAVTRNEYKGFNLLEGEQPQRVTEMMSVDIVKASLGKNNVTERTMESTVYTKTDEGPYTPFWQAVTSYIVTTDIITDSYGSVYLKHSPSWESDGYIYKVTGIEETIEVEAGVFENCLIVNYFSQIDGSRIGESVYAPKVGLIKSTIFPPDRESMVLKELTKTETTEHASVDYRLLEEMRGTTTSASTGALDEAEPVEDNLDEEDLVYSDETEEESLVDETFKDQSITETNLWGKVSSLYLADYTERVNDMARDQLDTALFHNPAYEETLNGGIYSFPVMTYASPSVMNLS</sequence>
<evidence type="ECO:0000313" key="2">
    <source>
        <dbReference type="Proteomes" id="UP000011919"/>
    </source>
</evidence>
<dbReference type="Gene3D" id="2.40.360.20">
    <property type="match status" value="1"/>
</dbReference>
<accession>M7P5I9</accession>
<dbReference type="AlphaFoldDB" id="M7P5I9"/>